<dbReference type="Proteomes" id="UP000603457">
    <property type="component" value="Unassembled WGS sequence"/>
</dbReference>
<gene>
    <name evidence="2" type="ORF">H6G74_14485</name>
</gene>
<comment type="caution">
    <text evidence="2">The sequence shown here is derived from an EMBL/GenBank/DDBJ whole genome shotgun (WGS) entry which is preliminary data.</text>
</comment>
<feature type="compositionally biased region" description="Basic and acidic residues" evidence="1">
    <location>
        <begin position="29"/>
        <end position="47"/>
    </location>
</feature>
<evidence type="ECO:0000313" key="2">
    <source>
        <dbReference type="EMBL" id="MBD2595527.1"/>
    </source>
</evidence>
<organism evidence="2 3">
    <name type="scientific">Nostoc spongiaeforme FACHB-130</name>
    <dbReference type="NCBI Taxonomy" id="1357510"/>
    <lineage>
        <taxon>Bacteria</taxon>
        <taxon>Bacillati</taxon>
        <taxon>Cyanobacteriota</taxon>
        <taxon>Cyanophyceae</taxon>
        <taxon>Nostocales</taxon>
        <taxon>Nostocaceae</taxon>
        <taxon>Nostoc</taxon>
    </lineage>
</organism>
<accession>A0ABR8FYY4</accession>
<evidence type="ECO:0000256" key="1">
    <source>
        <dbReference type="SAM" id="MobiDB-lite"/>
    </source>
</evidence>
<feature type="region of interest" description="Disordered" evidence="1">
    <location>
        <begin position="29"/>
        <end position="50"/>
    </location>
</feature>
<evidence type="ECO:0000313" key="3">
    <source>
        <dbReference type="Proteomes" id="UP000603457"/>
    </source>
</evidence>
<dbReference type="RefSeq" id="WP_190968311.1">
    <property type="nucleotide sequence ID" value="NZ_JACJTB010000016.1"/>
</dbReference>
<dbReference type="EMBL" id="JACJTB010000016">
    <property type="protein sequence ID" value="MBD2595527.1"/>
    <property type="molecule type" value="Genomic_DNA"/>
</dbReference>
<sequence>MGLVAKVREIVNVKDYFTRMQQVIESNLQEDRKKRQAEEQARVDALKSKRQKREKIKFELITLYQETNPQKRGKELESILNIFFESENILVRESFTITGENNEGIIQ</sequence>
<reference evidence="2 3" key="1">
    <citation type="journal article" date="2020" name="ISME J.">
        <title>Comparative genomics reveals insights into cyanobacterial evolution and habitat adaptation.</title>
        <authorList>
            <person name="Chen M.Y."/>
            <person name="Teng W.K."/>
            <person name="Zhao L."/>
            <person name="Hu C.X."/>
            <person name="Zhou Y.K."/>
            <person name="Han B.P."/>
            <person name="Song L.R."/>
            <person name="Shu W.S."/>
        </authorList>
    </citation>
    <scope>NUCLEOTIDE SEQUENCE [LARGE SCALE GENOMIC DNA]</scope>
    <source>
        <strain evidence="2 3">FACHB-130</strain>
    </source>
</reference>
<name>A0ABR8FYY4_9NOSO</name>
<keyword evidence="3" id="KW-1185">Reference proteome</keyword>
<proteinExistence type="predicted"/>
<protein>
    <submittedName>
        <fullName evidence="2">Uncharacterized protein</fullName>
    </submittedName>
</protein>